<evidence type="ECO:0000256" key="3">
    <source>
        <dbReference type="ARBA" id="ARBA00023157"/>
    </source>
</evidence>
<evidence type="ECO:0000313" key="8">
    <source>
        <dbReference type="Proteomes" id="UP000243459"/>
    </source>
</evidence>
<dbReference type="SUPFAM" id="SSF47699">
    <property type="entry name" value="Bifunctional inhibitor/lipid-transfer protein/seed storage 2S albumin"/>
    <property type="match status" value="1"/>
</dbReference>
<keyword evidence="2 5" id="KW-0732">Signal</keyword>
<proteinExistence type="inferred from homology"/>
<keyword evidence="3" id="KW-1015">Disulfide bond</keyword>
<evidence type="ECO:0000256" key="4">
    <source>
        <dbReference type="ARBA" id="ARBA00023180"/>
    </source>
</evidence>
<dbReference type="InterPro" id="IPR016140">
    <property type="entry name" value="Bifunc_inhib/LTP/seed_store"/>
</dbReference>
<feature type="chain" id="PRO_5024442117" description="Bifunctional inhibitor/plant lipid transfer protein/seed storage helical domain-containing protein" evidence="5">
    <location>
        <begin position="23"/>
        <end position="175"/>
    </location>
</feature>
<dbReference type="InterPro" id="IPR043325">
    <property type="entry name" value="LTSS"/>
</dbReference>
<dbReference type="PANTHER" id="PTHR33044">
    <property type="entry name" value="BIFUNCTIONAL INHIBITOR/LIPID-TRANSFER PROTEIN/SEED STORAGE 2S ALBUMIN SUPERFAMILY PROTEIN-RELATED"/>
    <property type="match status" value="1"/>
</dbReference>
<feature type="domain" description="Bifunctional inhibitor/plant lipid transfer protein/seed storage helical" evidence="6">
    <location>
        <begin position="12"/>
        <end position="108"/>
    </location>
</feature>
<accession>A0A5P1FEB3</accession>
<dbReference type="AlphaFoldDB" id="A0A5P1FEB3"/>
<dbReference type="Pfam" id="PF14368">
    <property type="entry name" value="LTP_2"/>
    <property type="match status" value="1"/>
</dbReference>
<protein>
    <recommendedName>
        <fullName evidence="6">Bifunctional inhibitor/plant lipid transfer protein/seed storage helical domain-containing protein</fullName>
    </recommendedName>
</protein>
<dbReference type="EMBL" id="CM007383">
    <property type="protein sequence ID" value="ONK74900.1"/>
    <property type="molecule type" value="Genomic_DNA"/>
</dbReference>
<evidence type="ECO:0000256" key="1">
    <source>
        <dbReference type="ARBA" id="ARBA00009748"/>
    </source>
</evidence>
<gene>
    <name evidence="7" type="ORF">A4U43_C03F11270</name>
</gene>
<dbReference type="InterPro" id="IPR036312">
    <property type="entry name" value="Bifun_inhib/LTP/seed_sf"/>
</dbReference>
<evidence type="ECO:0000313" key="7">
    <source>
        <dbReference type="EMBL" id="ONK74900.1"/>
    </source>
</evidence>
<evidence type="ECO:0000256" key="2">
    <source>
        <dbReference type="ARBA" id="ARBA00022729"/>
    </source>
</evidence>
<reference evidence="8" key="1">
    <citation type="journal article" date="2017" name="Nat. Commun.">
        <title>The asparagus genome sheds light on the origin and evolution of a young Y chromosome.</title>
        <authorList>
            <person name="Harkess A."/>
            <person name="Zhou J."/>
            <person name="Xu C."/>
            <person name="Bowers J.E."/>
            <person name="Van der Hulst R."/>
            <person name="Ayyampalayam S."/>
            <person name="Mercati F."/>
            <person name="Riccardi P."/>
            <person name="McKain M.R."/>
            <person name="Kakrana A."/>
            <person name="Tang H."/>
            <person name="Ray J."/>
            <person name="Groenendijk J."/>
            <person name="Arikit S."/>
            <person name="Mathioni S.M."/>
            <person name="Nakano M."/>
            <person name="Shan H."/>
            <person name="Telgmann-Rauber A."/>
            <person name="Kanno A."/>
            <person name="Yue Z."/>
            <person name="Chen H."/>
            <person name="Li W."/>
            <person name="Chen Y."/>
            <person name="Xu X."/>
            <person name="Zhang Y."/>
            <person name="Luo S."/>
            <person name="Chen H."/>
            <person name="Gao J."/>
            <person name="Mao Z."/>
            <person name="Pires J.C."/>
            <person name="Luo M."/>
            <person name="Kudrna D."/>
            <person name="Wing R.A."/>
            <person name="Meyers B.C."/>
            <person name="Yi K."/>
            <person name="Kong H."/>
            <person name="Lavrijsen P."/>
            <person name="Sunseri F."/>
            <person name="Falavigna A."/>
            <person name="Ye Y."/>
            <person name="Leebens-Mack J.H."/>
            <person name="Chen G."/>
        </authorList>
    </citation>
    <scope>NUCLEOTIDE SEQUENCE [LARGE SCALE GENOMIC DNA]</scope>
    <source>
        <strain evidence="8">cv. DH0086</strain>
    </source>
</reference>
<dbReference type="Proteomes" id="UP000243459">
    <property type="component" value="Chromosome 3"/>
</dbReference>
<sequence>MDMVHHLLVLVALLALVTHASSDLKADRAECSKKLVGVAMCLPFVRGEAKSPTQDCCTGYKQVTAKSIKCLCVLIKDRDDPELGLRINVTIAITLPASCDAPTNLSSCTGILKLSPDSKYAKEFQQFENMLEEKVKVNSTETGARDAAGANGGRKQRAMRIEMFPLIILVLILVM</sequence>
<dbReference type="CDD" id="cd00010">
    <property type="entry name" value="AAI_LTSS"/>
    <property type="match status" value="1"/>
</dbReference>
<dbReference type="OMA" id="HTNISEC"/>
<comment type="similarity">
    <text evidence="1">Belongs to the plant LTP family.</text>
</comment>
<keyword evidence="4" id="KW-0325">Glycoprotein</keyword>
<feature type="signal peptide" evidence="5">
    <location>
        <begin position="1"/>
        <end position="22"/>
    </location>
</feature>
<organism evidence="7 8">
    <name type="scientific">Asparagus officinalis</name>
    <name type="common">Garden asparagus</name>
    <dbReference type="NCBI Taxonomy" id="4686"/>
    <lineage>
        <taxon>Eukaryota</taxon>
        <taxon>Viridiplantae</taxon>
        <taxon>Streptophyta</taxon>
        <taxon>Embryophyta</taxon>
        <taxon>Tracheophyta</taxon>
        <taxon>Spermatophyta</taxon>
        <taxon>Magnoliopsida</taxon>
        <taxon>Liliopsida</taxon>
        <taxon>Asparagales</taxon>
        <taxon>Asparagaceae</taxon>
        <taxon>Asparagoideae</taxon>
        <taxon>Asparagus</taxon>
    </lineage>
</organism>
<dbReference type="Gramene" id="ONK74900">
    <property type="protein sequence ID" value="ONK74900"/>
    <property type="gene ID" value="A4U43_C03F11270"/>
</dbReference>
<evidence type="ECO:0000259" key="6">
    <source>
        <dbReference type="Pfam" id="PF14368"/>
    </source>
</evidence>
<evidence type="ECO:0000256" key="5">
    <source>
        <dbReference type="SAM" id="SignalP"/>
    </source>
</evidence>
<keyword evidence="8" id="KW-1185">Reference proteome</keyword>
<name>A0A5P1FEB3_ASPOF</name>
<dbReference type="OrthoDB" id="1938537at2759"/>
<dbReference type="Gene3D" id="1.10.110.10">
    <property type="entry name" value="Plant lipid-transfer and hydrophobic proteins"/>
    <property type="match status" value="1"/>
</dbReference>